<dbReference type="Proteomes" id="UP000664844">
    <property type="component" value="Unassembled WGS sequence"/>
</dbReference>
<organism evidence="3 4">
    <name type="scientific">Phormidium pseudopriestleyi FRX01</name>
    <dbReference type="NCBI Taxonomy" id="1759528"/>
    <lineage>
        <taxon>Bacteria</taxon>
        <taxon>Bacillati</taxon>
        <taxon>Cyanobacteriota</taxon>
        <taxon>Cyanophyceae</taxon>
        <taxon>Oscillatoriophycideae</taxon>
        <taxon>Oscillatoriales</taxon>
        <taxon>Oscillatoriaceae</taxon>
        <taxon>Phormidium</taxon>
    </lineage>
</organism>
<dbReference type="NCBIfam" id="TIGR03442">
    <property type="entry name" value="ergothioneine biosynthesis protein EgtC"/>
    <property type="match status" value="1"/>
</dbReference>
<accession>A0ABS3FNB5</accession>
<keyword evidence="1" id="KW-0315">Glutamine amidotransferase</keyword>
<dbReference type="SUPFAM" id="SSF56235">
    <property type="entry name" value="N-terminal nucleophile aminohydrolases (Ntn hydrolases)"/>
    <property type="match status" value="1"/>
</dbReference>
<gene>
    <name evidence="3" type="primary">egtC</name>
    <name evidence="3" type="ORF">J0895_04150</name>
</gene>
<dbReference type="PROSITE" id="PS51278">
    <property type="entry name" value="GATASE_TYPE_2"/>
    <property type="match status" value="1"/>
</dbReference>
<reference evidence="3 4" key="1">
    <citation type="submission" date="2021-03" db="EMBL/GenBank/DDBJ databases">
        <title>Metabolic Capacity of the Antarctic Cyanobacterium Phormidium pseudopriestleyi that Sustains Oxygenic Photosynthesis in the Presence of Hydrogen Sulfide.</title>
        <authorList>
            <person name="Lumian J.E."/>
            <person name="Jungblut A.D."/>
            <person name="Dillon M.L."/>
            <person name="Hawes I."/>
            <person name="Doran P.T."/>
            <person name="Mackey T.J."/>
            <person name="Dick G.J."/>
            <person name="Grettenberger C.L."/>
            <person name="Sumner D.Y."/>
        </authorList>
    </citation>
    <scope>NUCLEOTIDE SEQUENCE [LARGE SCALE GENOMIC DNA]</scope>
    <source>
        <strain evidence="3 4">FRX01</strain>
    </source>
</reference>
<evidence type="ECO:0000313" key="3">
    <source>
        <dbReference type="EMBL" id="MBO0348308.1"/>
    </source>
</evidence>
<evidence type="ECO:0000313" key="4">
    <source>
        <dbReference type="Proteomes" id="UP000664844"/>
    </source>
</evidence>
<dbReference type="PANTHER" id="PTHR43187">
    <property type="entry name" value="GLUTAMINE AMIDOTRANSFERASE DUG3-RELATED"/>
    <property type="match status" value="1"/>
</dbReference>
<dbReference type="InterPro" id="IPR052373">
    <property type="entry name" value="Gamma-glu_amide_hydrolase"/>
</dbReference>
<dbReference type="EMBL" id="JAFLQW010000104">
    <property type="protein sequence ID" value="MBO0348308.1"/>
    <property type="molecule type" value="Genomic_DNA"/>
</dbReference>
<feature type="domain" description="Glutamine amidotransferase type-2" evidence="2">
    <location>
        <begin position="2"/>
        <end position="266"/>
    </location>
</feature>
<proteinExistence type="predicted"/>
<protein>
    <submittedName>
        <fullName evidence="3">Ergothioneine biosynthesis protein EgtC</fullName>
    </submittedName>
</protein>
<evidence type="ECO:0000259" key="2">
    <source>
        <dbReference type="PROSITE" id="PS51278"/>
    </source>
</evidence>
<dbReference type="Gene3D" id="3.60.20.10">
    <property type="entry name" value="Glutamine Phosphoribosylpyrophosphate, subunit 1, domain 1"/>
    <property type="match status" value="1"/>
</dbReference>
<keyword evidence="4" id="KW-1185">Reference proteome</keyword>
<dbReference type="RefSeq" id="WP_207086861.1">
    <property type="nucleotide sequence ID" value="NZ_JAFLQW010000104.1"/>
</dbReference>
<dbReference type="PANTHER" id="PTHR43187:SF1">
    <property type="entry name" value="GLUTAMINE AMIDOTRANSFERASE DUG3-RELATED"/>
    <property type="match status" value="1"/>
</dbReference>
<dbReference type="CDD" id="cd01908">
    <property type="entry name" value="YafJ"/>
    <property type="match status" value="1"/>
</dbReference>
<dbReference type="InterPro" id="IPR017808">
    <property type="entry name" value="EgtC"/>
</dbReference>
<name>A0ABS3FNB5_9CYAN</name>
<dbReference type="Pfam" id="PF13230">
    <property type="entry name" value="GATase_4"/>
    <property type="match status" value="1"/>
</dbReference>
<dbReference type="InterPro" id="IPR026869">
    <property type="entry name" value="EgtC-like"/>
</dbReference>
<dbReference type="InterPro" id="IPR017932">
    <property type="entry name" value="GATase_2_dom"/>
</dbReference>
<sequence>MCRLLAYLGRPIQLDRLLLKPEHSLVVQSYQPREMTSGVVNADGFGIGWYDPDRDVNPFTYKNLLPIWNDTNLPHLSRYIETGTFLGCVRSATAGQDVTLSNCPPFGDRRILAVHNGFIENFRKTLYRPIRNELTDDIYQQIGGTTDTEHIFALFLSLLDVTADHHRPPHSTLTSALHSTLTILTELARPEGVKFSANFIITDGHQLVASRFANQTGAPTLYWLRDDPNFPDSVMIASEPLFEGDWNKCPEESMITVGENLDINIHQI</sequence>
<evidence type="ECO:0000256" key="1">
    <source>
        <dbReference type="ARBA" id="ARBA00022962"/>
    </source>
</evidence>
<comment type="caution">
    <text evidence="3">The sequence shown here is derived from an EMBL/GenBank/DDBJ whole genome shotgun (WGS) entry which is preliminary data.</text>
</comment>
<dbReference type="InterPro" id="IPR029055">
    <property type="entry name" value="Ntn_hydrolases_N"/>
</dbReference>